<name>I1CFF1_RHIO9</name>
<reference evidence="1 2" key="1">
    <citation type="journal article" date="2009" name="PLoS Genet.">
        <title>Genomic analysis of the basal lineage fungus Rhizopus oryzae reveals a whole-genome duplication.</title>
        <authorList>
            <person name="Ma L.-J."/>
            <person name="Ibrahim A.S."/>
            <person name="Skory C."/>
            <person name="Grabherr M.G."/>
            <person name="Burger G."/>
            <person name="Butler M."/>
            <person name="Elias M."/>
            <person name="Idnurm A."/>
            <person name="Lang B.F."/>
            <person name="Sone T."/>
            <person name="Abe A."/>
            <person name="Calvo S.E."/>
            <person name="Corrochano L.M."/>
            <person name="Engels R."/>
            <person name="Fu J."/>
            <person name="Hansberg W."/>
            <person name="Kim J.-M."/>
            <person name="Kodira C.D."/>
            <person name="Koehrsen M.J."/>
            <person name="Liu B."/>
            <person name="Miranda-Saavedra D."/>
            <person name="O'Leary S."/>
            <person name="Ortiz-Castellanos L."/>
            <person name="Poulter R."/>
            <person name="Rodriguez-Romero J."/>
            <person name="Ruiz-Herrera J."/>
            <person name="Shen Y.-Q."/>
            <person name="Zeng Q."/>
            <person name="Galagan J."/>
            <person name="Birren B.W."/>
            <person name="Cuomo C.A."/>
            <person name="Wickes B.L."/>
        </authorList>
    </citation>
    <scope>NUCLEOTIDE SEQUENCE [LARGE SCALE GENOMIC DNA]</scope>
    <source>
        <strain evidence="2">RA 99-880 / ATCC MYA-4621 / FGSC 9543 / NRRL 43880</strain>
    </source>
</reference>
<accession>I1CFF1</accession>
<gene>
    <name evidence="1" type="ORF">RO3G_11892</name>
</gene>
<evidence type="ECO:0000313" key="2">
    <source>
        <dbReference type="Proteomes" id="UP000009138"/>
    </source>
</evidence>
<dbReference type="VEuPathDB" id="FungiDB:RO3G_11892"/>
<keyword evidence="2" id="KW-1185">Reference proteome</keyword>
<dbReference type="Proteomes" id="UP000009138">
    <property type="component" value="Unassembled WGS sequence"/>
</dbReference>
<sequence length="120" mass="13756">MSLKESTLVIGCKKWREVDCKIVTTLGRIKARTEHFLNHFNKIKDVHKVKSANVFVLFHSRLSLAFLTNSDQKTVREHTDGLLVGTRLEKAFFNAINQGKYSLEAKYNSNYFGTYLALMA</sequence>
<protein>
    <submittedName>
        <fullName evidence="1">Uncharacterized protein</fullName>
    </submittedName>
</protein>
<proteinExistence type="predicted"/>
<organism evidence="1 2">
    <name type="scientific">Rhizopus delemar (strain RA 99-880 / ATCC MYA-4621 / FGSC 9543 / NRRL 43880)</name>
    <name type="common">Mucormycosis agent</name>
    <name type="synonym">Rhizopus arrhizus var. delemar</name>
    <dbReference type="NCBI Taxonomy" id="246409"/>
    <lineage>
        <taxon>Eukaryota</taxon>
        <taxon>Fungi</taxon>
        <taxon>Fungi incertae sedis</taxon>
        <taxon>Mucoromycota</taxon>
        <taxon>Mucoromycotina</taxon>
        <taxon>Mucoromycetes</taxon>
        <taxon>Mucorales</taxon>
        <taxon>Mucorineae</taxon>
        <taxon>Rhizopodaceae</taxon>
        <taxon>Rhizopus</taxon>
    </lineage>
</organism>
<dbReference type="RefSeq" id="XP_067522577.1">
    <property type="nucleotide sequence ID" value="XM_067666476.1"/>
</dbReference>
<dbReference type="AlphaFoldDB" id="I1CFF1"/>
<dbReference type="InParanoid" id="I1CFF1"/>
<evidence type="ECO:0000313" key="1">
    <source>
        <dbReference type="EMBL" id="EIE87181.1"/>
    </source>
</evidence>
<dbReference type="EMBL" id="CH476740">
    <property type="protein sequence ID" value="EIE87181.1"/>
    <property type="molecule type" value="Genomic_DNA"/>
</dbReference>
<dbReference type="GeneID" id="93618857"/>